<evidence type="ECO:0000256" key="1">
    <source>
        <dbReference type="SAM" id="MobiDB-lite"/>
    </source>
</evidence>
<comment type="caution">
    <text evidence="2">The sequence shown here is derived from an EMBL/GenBank/DDBJ whole genome shotgun (WGS) entry which is preliminary data.</text>
</comment>
<evidence type="ECO:0000313" key="3">
    <source>
        <dbReference type="Proteomes" id="UP000747542"/>
    </source>
</evidence>
<evidence type="ECO:0000313" key="2">
    <source>
        <dbReference type="EMBL" id="KAG7167694.1"/>
    </source>
</evidence>
<sequence>KGLLLPGATPLPQPTTSSSPVAAPTPAGFRFSFSSIVSDVALQY</sequence>
<proteinExistence type="predicted"/>
<reference evidence="2" key="1">
    <citation type="journal article" date="2021" name="Sci. Adv.">
        <title>The American lobster genome reveals insights on longevity, neural, and immune adaptations.</title>
        <authorList>
            <person name="Polinski J.M."/>
            <person name="Zimin A.V."/>
            <person name="Clark K.F."/>
            <person name="Kohn A.B."/>
            <person name="Sadowski N."/>
            <person name="Timp W."/>
            <person name="Ptitsyn A."/>
            <person name="Khanna P."/>
            <person name="Romanova D.Y."/>
            <person name="Williams P."/>
            <person name="Greenwood S.J."/>
            <person name="Moroz L.L."/>
            <person name="Walt D.R."/>
            <person name="Bodnar A.G."/>
        </authorList>
    </citation>
    <scope>NUCLEOTIDE SEQUENCE</scope>
    <source>
        <strain evidence="2">GMGI-L3</strain>
    </source>
</reference>
<keyword evidence="3" id="KW-1185">Reference proteome</keyword>
<gene>
    <name evidence="2" type="ORF">Hamer_G020579</name>
</gene>
<accession>A0A8J5KCF3</accession>
<feature type="region of interest" description="Disordered" evidence="1">
    <location>
        <begin position="1"/>
        <end position="23"/>
    </location>
</feature>
<dbReference type="Proteomes" id="UP000747542">
    <property type="component" value="Unassembled WGS sequence"/>
</dbReference>
<dbReference type="AlphaFoldDB" id="A0A8J5KCF3"/>
<protein>
    <submittedName>
        <fullName evidence="2">Uncharacterized protein</fullName>
    </submittedName>
</protein>
<name>A0A8J5KCF3_HOMAM</name>
<feature type="non-terminal residue" evidence="2">
    <location>
        <position position="1"/>
    </location>
</feature>
<dbReference type="EMBL" id="JAHLQT010021277">
    <property type="protein sequence ID" value="KAG7167694.1"/>
    <property type="molecule type" value="Genomic_DNA"/>
</dbReference>
<organism evidence="2 3">
    <name type="scientific">Homarus americanus</name>
    <name type="common">American lobster</name>
    <dbReference type="NCBI Taxonomy" id="6706"/>
    <lineage>
        <taxon>Eukaryota</taxon>
        <taxon>Metazoa</taxon>
        <taxon>Ecdysozoa</taxon>
        <taxon>Arthropoda</taxon>
        <taxon>Crustacea</taxon>
        <taxon>Multicrustacea</taxon>
        <taxon>Malacostraca</taxon>
        <taxon>Eumalacostraca</taxon>
        <taxon>Eucarida</taxon>
        <taxon>Decapoda</taxon>
        <taxon>Pleocyemata</taxon>
        <taxon>Astacidea</taxon>
        <taxon>Nephropoidea</taxon>
        <taxon>Nephropidae</taxon>
        <taxon>Homarus</taxon>
    </lineage>
</organism>